<gene>
    <name evidence="1" type="ORF">FYJ34_07245</name>
</gene>
<dbReference type="EMBL" id="VULY01000018">
    <property type="protein sequence ID" value="MSR94056.1"/>
    <property type="molecule type" value="Genomic_DNA"/>
</dbReference>
<accession>A0A6N7V2E6</accession>
<dbReference type="AlphaFoldDB" id="A0A6N7V2E6"/>
<organism evidence="1 2">
    <name type="scientific">Suipraeoptans intestinalis</name>
    <dbReference type="NCBI Taxonomy" id="2606628"/>
    <lineage>
        <taxon>Bacteria</taxon>
        <taxon>Bacillati</taxon>
        <taxon>Bacillota</taxon>
        <taxon>Clostridia</taxon>
        <taxon>Lachnospirales</taxon>
        <taxon>Lachnospiraceae</taxon>
        <taxon>Suipraeoptans</taxon>
    </lineage>
</organism>
<dbReference type="InterPro" id="IPR036388">
    <property type="entry name" value="WH-like_DNA-bd_sf"/>
</dbReference>
<evidence type="ECO:0000313" key="2">
    <source>
        <dbReference type="Proteomes" id="UP000434409"/>
    </source>
</evidence>
<dbReference type="Proteomes" id="UP000434409">
    <property type="component" value="Unassembled WGS sequence"/>
</dbReference>
<protein>
    <submittedName>
        <fullName evidence="1">Sigma-70 family RNA polymerase sigma factor</fullName>
    </submittedName>
</protein>
<reference evidence="1 2" key="1">
    <citation type="submission" date="2019-08" db="EMBL/GenBank/DDBJ databases">
        <title>In-depth cultivation of the pig gut microbiome towards novel bacterial diversity and tailored functional studies.</title>
        <authorList>
            <person name="Wylensek D."/>
            <person name="Hitch T.C.A."/>
            <person name="Clavel T."/>
        </authorList>
    </citation>
    <scope>NUCLEOTIDE SEQUENCE [LARGE SCALE GENOMIC DNA]</scope>
    <source>
        <strain evidence="1 2">68-1-5</strain>
    </source>
</reference>
<comment type="caution">
    <text evidence="1">The sequence shown here is derived from an EMBL/GenBank/DDBJ whole genome shotgun (WGS) entry which is preliminary data.</text>
</comment>
<dbReference type="RefSeq" id="WP_154477437.1">
    <property type="nucleotide sequence ID" value="NZ_VULY01000018.1"/>
</dbReference>
<proteinExistence type="predicted"/>
<dbReference type="Gene3D" id="1.10.10.10">
    <property type="entry name" value="Winged helix-like DNA-binding domain superfamily/Winged helix DNA-binding domain"/>
    <property type="match status" value="1"/>
</dbReference>
<dbReference type="SUPFAM" id="SSF88659">
    <property type="entry name" value="Sigma3 and sigma4 domains of RNA polymerase sigma factors"/>
    <property type="match status" value="1"/>
</dbReference>
<sequence>MKIHYNDPYGSPFELIIPDGEPEALKEIIEYLNENARLIRNAERREAYHTLYHLEALDYEGNSIAYLDTPEHIVIRKEEAEHIQSTLTLLTETKQRRLWMLSENMTLCEIAAVEGASAGAVKESLDAAKKKFQNNF</sequence>
<name>A0A6N7V2E6_9FIRM</name>
<dbReference type="InterPro" id="IPR013324">
    <property type="entry name" value="RNA_pol_sigma_r3/r4-like"/>
</dbReference>
<keyword evidence="2" id="KW-1185">Reference proteome</keyword>
<evidence type="ECO:0000313" key="1">
    <source>
        <dbReference type="EMBL" id="MSR94056.1"/>
    </source>
</evidence>